<accession>A0A2M9Y7B3</accession>
<name>A0A2M9Y7B3_9LEPT</name>
<dbReference type="EMBL" id="NPDR01000025">
    <property type="protein sequence ID" value="PJZ47468.1"/>
    <property type="molecule type" value="Genomic_DNA"/>
</dbReference>
<evidence type="ECO:0000313" key="2">
    <source>
        <dbReference type="EMBL" id="PJZ47468.1"/>
    </source>
</evidence>
<dbReference type="AlphaFoldDB" id="A0A2M9Y7B3"/>
<reference evidence="2 3" key="1">
    <citation type="submission" date="2017-07" db="EMBL/GenBank/DDBJ databases">
        <title>Leptospira spp. isolated from tropical soils.</title>
        <authorList>
            <person name="Thibeaux R."/>
            <person name="Iraola G."/>
            <person name="Ferres I."/>
            <person name="Bierque E."/>
            <person name="Girault D."/>
            <person name="Soupe-Gilbert M.-E."/>
            <person name="Picardeau M."/>
            <person name="Goarant C."/>
        </authorList>
    </citation>
    <scope>NUCLEOTIDE SEQUENCE [LARGE SCALE GENOMIC DNA]</scope>
    <source>
        <strain evidence="2 3">FH4-C-A2</strain>
    </source>
</reference>
<feature type="compositionally biased region" description="Polar residues" evidence="1">
    <location>
        <begin position="451"/>
        <end position="460"/>
    </location>
</feature>
<feature type="non-terminal residue" evidence="2">
    <location>
        <position position="669"/>
    </location>
</feature>
<protein>
    <submittedName>
        <fullName evidence="2">Uncharacterized protein</fullName>
    </submittedName>
</protein>
<organism evidence="2 3">
    <name type="scientific">Leptospira saintgironsiae</name>
    <dbReference type="NCBI Taxonomy" id="2023183"/>
    <lineage>
        <taxon>Bacteria</taxon>
        <taxon>Pseudomonadati</taxon>
        <taxon>Spirochaetota</taxon>
        <taxon>Spirochaetia</taxon>
        <taxon>Leptospirales</taxon>
        <taxon>Leptospiraceae</taxon>
        <taxon>Leptospira</taxon>
    </lineage>
</organism>
<dbReference type="Proteomes" id="UP000231926">
    <property type="component" value="Unassembled WGS sequence"/>
</dbReference>
<dbReference type="RefSeq" id="WP_165780299.1">
    <property type="nucleotide sequence ID" value="NZ_NPDR01000025.1"/>
</dbReference>
<feature type="region of interest" description="Disordered" evidence="1">
    <location>
        <begin position="451"/>
        <end position="473"/>
    </location>
</feature>
<keyword evidence="3" id="KW-1185">Reference proteome</keyword>
<gene>
    <name evidence="2" type="ORF">CH362_19040</name>
</gene>
<feature type="non-terminal residue" evidence="2">
    <location>
        <position position="1"/>
    </location>
</feature>
<proteinExistence type="predicted"/>
<sequence length="669" mass="74251">DAGKKGSDLAFLDNSKKASETISLKKANELNDPKNKKYETVKVDGLAYDRVVKDNVVTFERKGLNGEREIISVKKIGSEALLERQVIAGDQVVSTELLRPNGKDRVTPAERLEIADATKSALDLNKIYNTGKESERLPSGLPGADSISLQNGDESNRKYDSIRVGKEVYYIGKDGEGQVVYNRTNEHGVKESIRVAADGFLEKTITRPDGKIEKEILNFDGKKLTPEARLRIADENPNASKLEDLASRPIGKKSTERQRFDLFPVAEIGQLRYGGAERKYDAIKIDSKTYYATRDPESGIFVYERTGLDGRKEQISVTAEGLIAKTRHVEANFFGFGEKDIVEHFKISKDGSGKLEFISESQKAEIAENLRLTAKYGNSDPKTGLYKENKFNFGNLDEGTVNSVLGRPEQSGTGILNSMWNGAVNLIRGGGIMESLRTTTLSDMQSNLPASVRTSESGTQSKEDFIKNSPYNNPERYKATVERAFEMNSARRIEENPNLSRAEKDQQRNELYDRMVDSKYATQHGANEGLKLQVAATVEYMRDKFGRNGSSFEFDPKVWGNDAKARARFEQVKALVFGNKPAAEIGNSFGSPICKMYAGYVQGVMNGAYEGSFAQYMVDRFKTGDVDFTSSSYGKYDKYGAWLPSGPAPVYDMGGENPGSHERGVYPSY</sequence>
<feature type="region of interest" description="Disordered" evidence="1">
    <location>
        <begin position="133"/>
        <end position="155"/>
    </location>
</feature>
<evidence type="ECO:0000313" key="3">
    <source>
        <dbReference type="Proteomes" id="UP000231926"/>
    </source>
</evidence>
<evidence type="ECO:0000256" key="1">
    <source>
        <dbReference type="SAM" id="MobiDB-lite"/>
    </source>
</evidence>
<comment type="caution">
    <text evidence="2">The sequence shown here is derived from an EMBL/GenBank/DDBJ whole genome shotgun (WGS) entry which is preliminary data.</text>
</comment>